<feature type="domain" description="RNase H type-1" evidence="1">
    <location>
        <begin position="76"/>
        <end position="124"/>
    </location>
</feature>
<gene>
    <name evidence="2" type="ORF">Golax_018445</name>
</gene>
<dbReference type="InterPro" id="IPR002156">
    <property type="entry name" value="RNaseH_domain"/>
</dbReference>
<protein>
    <recommendedName>
        <fullName evidence="1">RNase H type-1 domain-containing protein</fullName>
    </recommendedName>
</protein>
<dbReference type="AlphaFoldDB" id="A0A7J8Z3D8"/>
<dbReference type="PANTHER" id="PTHR47723:SF19">
    <property type="entry name" value="POLYNUCLEOTIDYL TRANSFERASE, RIBONUCLEASE H-LIKE SUPERFAMILY PROTEIN"/>
    <property type="match status" value="1"/>
</dbReference>
<dbReference type="GO" id="GO:0004523">
    <property type="term" value="F:RNA-DNA hybrid ribonuclease activity"/>
    <property type="evidence" value="ECO:0007669"/>
    <property type="project" value="InterPro"/>
</dbReference>
<organism evidence="2 3">
    <name type="scientific">Gossypium laxum</name>
    <dbReference type="NCBI Taxonomy" id="34288"/>
    <lineage>
        <taxon>Eukaryota</taxon>
        <taxon>Viridiplantae</taxon>
        <taxon>Streptophyta</taxon>
        <taxon>Embryophyta</taxon>
        <taxon>Tracheophyta</taxon>
        <taxon>Spermatophyta</taxon>
        <taxon>Magnoliopsida</taxon>
        <taxon>eudicotyledons</taxon>
        <taxon>Gunneridae</taxon>
        <taxon>Pentapetalae</taxon>
        <taxon>rosids</taxon>
        <taxon>malvids</taxon>
        <taxon>Malvales</taxon>
        <taxon>Malvaceae</taxon>
        <taxon>Malvoideae</taxon>
        <taxon>Gossypium</taxon>
    </lineage>
</organism>
<evidence type="ECO:0000259" key="1">
    <source>
        <dbReference type="Pfam" id="PF13456"/>
    </source>
</evidence>
<dbReference type="GO" id="GO:0003676">
    <property type="term" value="F:nucleic acid binding"/>
    <property type="evidence" value="ECO:0007669"/>
    <property type="project" value="InterPro"/>
</dbReference>
<evidence type="ECO:0000313" key="3">
    <source>
        <dbReference type="Proteomes" id="UP000593574"/>
    </source>
</evidence>
<dbReference type="EMBL" id="JABEZV010000002">
    <property type="protein sequence ID" value="MBA0706328.1"/>
    <property type="molecule type" value="Genomic_DNA"/>
</dbReference>
<accession>A0A7J8Z3D8</accession>
<proteinExistence type="predicted"/>
<feature type="non-terminal residue" evidence="2">
    <location>
        <position position="152"/>
    </location>
</feature>
<dbReference type="InterPro" id="IPR053151">
    <property type="entry name" value="RNase_H-like"/>
</dbReference>
<evidence type="ECO:0000313" key="2">
    <source>
        <dbReference type="EMBL" id="MBA0706328.1"/>
    </source>
</evidence>
<keyword evidence="3" id="KW-1185">Reference proteome</keyword>
<dbReference type="Pfam" id="PF13456">
    <property type="entry name" value="RVT_3"/>
    <property type="match status" value="1"/>
</dbReference>
<feature type="non-terminal residue" evidence="2">
    <location>
        <position position="1"/>
    </location>
</feature>
<comment type="caution">
    <text evidence="2">The sequence shown here is derived from an EMBL/GenBank/DDBJ whole genome shotgun (WGS) entry which is preliminary data.</text>
</comment>
<dbReference type="PANTHER" id="PTHR47723">
    <property type="entry name" value="OS05G0353850 PROTEIN"/>
    <property type="match status" value="1"/>
</dbReference>
<name>A0A7J8Z3D8_9ROSI</name>
<sequence length="152" mass="17346">FDLAYNKDSPRQLVTTSDLPLSGDWIILHIDGVVKTIAGFAAVGGVARNQNGDWILRFNHYLGDCSVFDAEFWDVANTFQNRQLTDPTSALMRRIYQILETMDQWKLRHISRERNQVVDCIVKMDSDMIIEVQVFKDVSKHIGASLCADRVN</sequence>
<dbReference type="Proteomes" id="UP000593574">
    <property type="component" value="Unassembled WGS sequence"/>
</dbReference>
<reference evidence="2 3" key="1">
    <citation type="journal article" date="2019" name="Genome Biol. Evol.">
        <title>Insights into the evolution of the New World diploid cottons (Gossypium, subgenus Houzingenia) based on genome sequencing.</title>
        <authorList>
            <person name="Grover C.E."/>
            <person name="Arick M.A. 2nd"/>
            <person name="Thrash A."/>
            <person name="Conover J.L."/>
            <person name="Sanders W.S."/>
            <person name="Peterson D.G."/>
            <person name="Frelichowski J.E."/>
            <person name="Scheffler J.A."/>
            <person name="Scheffler B.E."/>
            <person name="Wendel J.F."/>
        </authorList>
    </citation>
    <scope>NUCLEOTIDE SEQUENCE [LARGE SCALE GENOMIC DNA]</scope>
    <source>
        <strain evidence="2">4</strain>
        <tissue evidence="2">Leaf</tissue>
    </source>
</reference>